<proteinExistence type="predicted"/>
<dbReference type="Proteomes" id="UP001221757">
    <property type="component" value="Unassembled WGS sequence"/>
</dbReference>
<feature type="region of interest" description="Disordered" evidence="1">
    <location>
        <begin position="179"/>
        <end position="214"/>
    </location>
</feature>
<evidence type="ECO:0000256" key="1">
    <source>
        <dbReference type="SAM" id="MobiDB-lite"/>
    </source>
</evidence>
<gene>
    <name evidence="2" type="ORF">B0H17DRAFT_1135226</name>
</gene>
<evidence type="ECO:0000313" key="3">
    <source>
        <dbReference type="Proteomes" id="UP001221757"/>
    </source>
</evidence>
<name>A0AAD7DDR9_MYCRO</name>
<accession>A0AAD7DDR9</accession>
<evidence type="ECO:0000313" key="2">
    <source>
        <dbReference type="EMBL" id="KAJ7689188.1"/>
    </source>
</evidence>
<reference evidence="2" key="1">
    <citation type="submission" date="2023-03" db="EMBL/GenBank/DDBJ databases">
        <title>Massive genome expansion in bonnet fungi (Mycena s.s.) driven by repeated elements and novel gene families across ecological guilds.</title>
        <authorList>
            <consortium name="Lawrence Berkeley National Laboratory"/>
            <person name="Harder C.B."/>
            <person name="Miyauchi S."/>
            <person name="Viragh M."/>
            <person name="Kuo A."/>
            <person name="Thoen E."/>
            <person name="Andreopoulos B."/>
            <person name="Lu D."/>
            <person name="Skrede I."/>
            <person name="Drula E."/>
            <person name="Henrissat B."/>
            <person name="Morin E."/>
            <person name="Kohler A."/>
            <person name="Barry K."/>
            <person name="LaButti K."/>
            <person name="Morin E."/>
            <person name="Salamov A."/>
            <person name="Lipzen A."/>
            <person name="Mereny Z."/>
            <person name="Hegedus B."/>
            <person name="Baldrian P."/>
            <person name="Stursova M."/>
            <person name="Weitz H."/>
            <person name="Taylor A."/>
            <person name="Grigoriev I.V."/>
            <person name="Nagy L.G."/>
            <person name="Martin F."/>
            <person name="Kauserud H."/>
        </authorList>
    </citation>
    <scope>NUCLEOTIDE SEQUENCE</scope>
    <source>
        <strain evidence="2">CBHHK067</strain>
    </source>
</reference>
<organism evidence="2 3">
    <name type="scientific">Mycena rosella</name>
    <name type="common">Pink bonnet</name>
    <name type="synonym">Agaricus rosellus</name>
    <dbReference type="NCBI Taxonomy" id="1033263"/>
    <lineage>
        <taxon>Eukaryota</taxon>
        <taxon>Fungi</taxon>
        <taxon>Dikarya</taxon>
        <taxon>Basidiomycota</taxon>
        <taxon>Agaricomycotina</taxon>
        <taxon>Agaricomycetes</taxon>
        <taxon>Agaricomycetidae</taxon>
        <taxon>Agaricales</taxon>
        <taxon>Marasmiineae</taxon>
        <taxon>Mycenaceae</taxon>
        <taxon>Mycena</taxon>
    </lineage>
</organism>
<dbReference type="EMBL" id="JARKIE010000074">
    <property type="protein sequence ID" value="KAJ7689188.1"/>
    <property type="molecule type" value="Genomic_DNA"/>
</dbReference>
<feature type="region of interest" description="Disordered" evidence="1">
    <location>
        <begin position="40"/>
        <end position="77"/>
    </location>
</feature>
<dbReference type="AlphaFoldDB" id="A0AAD7DDR9"/>
<comment type="caution">
    <text evidence="2">The sequence shown here is derived from an EMBL/GenBank/DDBJ whole genome shotgun (WGS) entry which is preliminary data.</text>
</comment>
<keyword evidence="3" id="KW-1185">Reference proteome</keyword>
<sequence length="299" mass="31694">MSATDVSVTDVSVIGVSTTDVSSIDEVPYSPLSFDDAAPYSPISFDEKTEPPSPGGSTKGLYVRSRPTSMDGAPIDFPGGPSDLGFSQFGMTAAAAPAVFPTPPVISLPPPGKKRRYAVSVKSLYTGPGTGTSLKTNCAPVVPVQLVRRKDLGLGEPEVDTQRRRWPLNALKKIVPGLFPRPAANTPRTPLGPSGNFELPALPKSSTTPPSARGRALSIRSFKSGKKKARAAVDAENRPPLPRARIQSFSGFLAEAAAEEDEEDAEMTAITREAIQTALRLNEEYEFAFVDPSQIGVAL</sequence>
<protein>
    <submittedName>
        <fullName evidence="2">Uncharacterized protein</fullName>
    </submittedName>
</protein>